<feature type="transmembrane region" description="Helical" evidence="7">
    <location>
        <begin position="101"/>
        <end position="127"/>
    </location>
</feature>
<comment type="subcellular location">
    <subcellularLocation>
        <location evidence="1">Cell inner membrane</location>
    </subcellularLocation>
</comment>
<keyword evidence="3" id="KW-0997">Cell inner membrane</keyword>
<evidence type="ECO:0000313" key="9">
    <source>
        <dbReference type="Proteomes" id="UP000549457"/>
    </source>
</evidence>
<protein>
    <submittedName>
        <fullName evidence="8">Paraquat-inducible protein A</fullName>
    </submittedName>
</protein>
<dbReference type="PANTHER" id="PTHR30462">
    <property type="entry name" value="INTERMEMBRANE TRANSPORT PROTEIN PQIB-RELATED"/>
    <property type="match status" value="1"/>
</dbReference>
<feature type="transmembrane region" description="Helical" evidence="7">
    <location>
        <begin position="148"/>
        <end position="173"/>
    </location>
</feature>
<name>A0A840SFA1_9RHOB</name>
<evidence type="ECO:0000256" key="7">
    <source>
        <dbReference type="SAM" id="Phobius"/>
    </source>
</evidence>
<dbReference type="GO" id="GO:0005886">
    <property type="term" value="C:plasma membrane"/>
    <property type="evidence" value="ECO:0007669"/>
    <property type="project" value="UniProtKB-SubCell"/>
</dbReference>
<proteinExistence type="predicted"/>
<keyword evidence="5 7" id="KW-1133">Transmembrane helix</keyword>
<evidence type="ECO:0000256" key="4">
    <source>
        <dbReference type="ARBA" id="ARBA00022692"/>
    </source>
</evidence>
<evidence type="ECO:0000313" key="8">
    <source>
        <dbReference type="EMBL" id="MBB5220517.1"/>
    </source>
</evidence>
<comment type="caution">
    <text evidence="8">The sequence shown here is derived from an EMBL/GenBank/DDBJ whole genome shotgun (WGS) entry which is preliminary data.</text>
</comment>
<feature type="transmembrane region" description="Helical" evidence="7">
    <location>
        <begin position="179"/>
        <end position="197"/>
    </location>
</feature>
<keyword evidence="4 7" id="KW-0812">Transmembrane</keyword>
<dbReference type="InterPro" id="IPR007498">
    <property type="entry name" value="PqiA-like"/>
</dbReference>
<keyword evidence="9" id="KW-1185">Reference proteome</keyword>
<keyword evidence="2" id="KW-1003">Cell membrane</keyword>
<evidence type="ECO:0000256" key="3">
    <source>
        <dbReference type="ARBA" id="ARBA00022519"/>
    </source>
</evidence>
<keyword evidence="6 7" id="KW-0472">Membrane</keyword>
<reference evidence="8 9" key="1">
    <citation type="submission" date="2020-08" db="EMBL/GenBank/DDBJ databases">
        <title>Genomic Encyclopedia of Type Strains, Phase IV (KMG-IV): sequencing the most valuable type-strain genomes for metagenomic binning, comparative biology and taxonomic classification.</title>
        <authorList>
            <person name="Goeker M."/>
        </authorList>
    </citation>
    <scope>NUCLEOTIDE SEQUENCE [LARGE SCALE GENOMIC DNA]</scope>
    <source>
        <strain evidence="8 9">DSM 101730</strain>
    </source>
</reference>
<evidence type="ECO:0000256" key="6">
    <source>
        <dbReference type="ARBA" id="ARBA00023136"/>
    </source>
</evidence>
<dbReference type="EMBL" id="JACHFM010000001">
    <property type="protein sequence ID" value="MBB5220517.1"/>
    <property type="molecule type" value="Genomic_DNA"/>
</dbReference>
<sequence>MADTRPLAPPLTARAAGYVGCRTCGKATPMPAEICPRCGSTLHSRFPRSLQRVMAWLLVGLMAYIPANLLPMLVTTTLGRATPNTIVGGVIELVHYGEWEIALIVFAASVLIPVSKFCVILYLVWSIHRRSRLDVHRRIVLYEIVEFIGRWSMVDVFVVAILTALVHIGFIAAINPGPAALFFALSVAFTMLSAQALDPRLIWDTFEQDRAPNG</sequence>
<organism evidence="8 9">
    <name type="scientific">Amaricoccus macauensis</name>
    <dbReference type="NCBI Taxonomy" id="57001"/>
    <lineage>
        <taxon>Bacteria</taxon>
        <taxon>Pseudomonadati</taxon>
        <taxon>Pseudomonadota</taxon>
        <taxon>Alphaproteobacteria</taxon>
        <taxon>Rhodobacterales</taxon>
        <taxon>Paracoccaceae</taxon>
        <taxon>Amaricoccus</taxon>
    </lineage>
</organism>
<dbReference type="RefSeq" id="WP_184146664.1">
    <property type="nucleotide sequence ID" value="NZ_JACHFM010000001.1"/>
</dbReference>
<dbReference type="PANTHER" id="PTHR30462:SF3">
    <property type="entry name" value="INTERMEMBRANE TRANSPORT PROTEIN PQIA"/>
    <property type="match status" value="1"/>
</dbReference>
<gene>
    <name evidence="8" type="ORF">HNP73_000438</name>
</gene>
<feature type="transmembrane region" description="Helical" evidence="7">
    <location>
        <begin position="53"/>
        <end position="74"/>
    </location>
</feature>
<dbReference type="Pfam" id="PF04403">
    <property type="entry name" value="PqiA"/>
    <property type="match status" value="1"/>
</dbReference>
<dbReference type="AlphaFoldDB" id="A0A840SFA1"/>
<dbReference type="Proteomes" id="UP000549457">
    <property type="component" value="Unassembled WGS sequence"/>
</dbReference>
<evidence type="ECO:0000256" key="5">
    <source>
        <dbReference type="ARBA" id="ARBA00022989"/>
    </source>
</evidence>
<dbReference type="InterPro" id="IPR051800">
    <property type="entry name" value="PqiA-PqiB_transport"/>
</dbReference>
<evidence type="ECO:0000256" key="2">
    <source>
        <dbReference type="ARBA" id="ARBA00022475"/>
    </source>
</evidence>
<evidence type="ECO:0000256" key="1">
    <source>
        <dbReference type="ARBA" id="ARBA00004533"/>
    </source>
</evidence>
<accession>A0A840SFA1</accession>